<dbReference type="PANTHER" id="PTHR30026:SF20">
    <property type="entry name" value="OUTER MEMBRANE PROTEIN TOLC"/>
    <property type="match status" value="1"/>
</dbReference>
<name>A0A7L5E7L6_9SPHI</name>
<comment type="subcellular location">
    <subcellularLocation>
        <location evidence="1">Cell outer membrane</location>
    </subcellularLocation>
</comment>
<dbReference type="SUPFAM" id="SSF56954">
    <property type="entry name" value="Outer membrane efflux proteins (OEP)"/>
    <property type="match status" value="1"/>
</dbReference>
<dbReference type="InterPro" id="IPR003423">
    <property type="entry name" value="OMP_efflux"/>
</dbReference>
<keyword evidence="6" id="KW-0472">Membrane</keyword>
<dbReference type="GO" id="GO:0009279">
    <property type="term" value="C:cell outer membrane"/>
    <property type="evidence" value="ECO:0007669"/>
    <property type="project" value="UniProtKB-SubCell"/>
</dbReference>
<keyword evidence="5" id="KW-0812">Transmembrane</keyword>
<evidence type="ECO:0000256" key="6">
    <source>
        <dbReference type="ARBA" id="ARBA00023136"/>
    </source>
</evidence>
<dbReference type="Gene3D" id="1.20.1600.10">
    <property type="entry name" value="Outer membrane efflux proteins (OEP)"/>
    <property type="match status" value="1"/>
</dbReference>
<evidence type="ECO:0000313" key="10">
    <source>
        <dbReference type="Proteomes" id="UP000503278"/>
    </source>
</evidence>
<dbReference type="InterPro" id="IPR051906">
    <property type="entry name" value="TolC-like"/>
</dbReference>
<keyword evidence="4" id="KW-1134">Transmembrane beta strand</keyword>
<reference evidence="9 10" key="1">
    <citation type="submission" date="2020-04" db="EMBL/GenBank/DDBJ databases">
        <title>Genome sequencing of novel species.</title>
        <authorList>
            <person name="Heo J."/>
            <person name="Kim S.-J."/>
            <person name="Kim J.-S."/>
            <person name="Hong S.-B."/>
            <person name="Kwon S.-W."/>
        </authorList>
    </citation>
    <scope>NUCLEOTIDE SEQUENCE [LARGE SCALE GENOMIC DNA]</scope>
    <source>
        <strain evidence="9 10">F39-2</strain>
    </source>
</reference>
<evidence type="ECO:0000256" key="5">
    <source>
        <dbReference type="ARBA" id="ARBA00022692"/>
    </source>
</evidence>
<evidence type="ECO:0000256" key="2">
    <source>
        <dbReference type="ARBA" id="ARBA00007613"/>
    </source>
</evidence>
<dbReference type="EMBL" id="CP051682">
    <property type="protein sequence ID" value="QJD97814.1"/>
    <property type="molecule type" value="Genomic_DNA"/>
</dbReference>
<evidence type="ECO:0000256" key="7">
    <source>
        <dbReference type="ARBA" id="ARBA00023237"/>
    </source>
</evidence>
<evidence type="ECO:0000256" key="1">
    <source>
        <dbReference type="ARBA" id="ARBA00004442"/>
    </source>
</evidence>
<dbReference type="RefSeq" id="WP_169610323.1">
    <property type="nucleotide sequence ID" value="NZ_CP051682.1"/>
</dbReference>
<keyword evidence="3" id="KW-0813">Transport</keyword>
<dbReference type="Proteomes" id="UP000503278">
    <property type="component" value="Chromosome"/>
</dbReference>
<evidence type="ECO:0000256" key="4">
    <source>
        <dbReference type="ARBA" id="ARBA00022452"/>
    </source>
</evidence>
<feature type="compositionally biased region" description="Low complexity" evidence="8">
    <location>
        <begin position="92"/>
        <end position="106"/>
    </location>
</feature>
<dbReference type="AlphaFoldDB" id="A0A7L5E7L6"/>
<evidence type="ECO:0000256" key="8">
    <source>
        <dbReference type="SAM" id="MobiDB-lite"/>
    </source>
</evidence>
<evidence type="ECO:0000313" key="9">
    <source>
        <dbReference type="EMBL" id="QJD97814.1"/>
    </source>
</evidence>
<proteinExistence type="inferred from homology"/>
<gene>
    <name evidence="9" type="ORF">HH214_18990</name>
</gene>
<comment type="similarity">
    <text evidence="2">Belongs to the outer membrane factor (OMF) (TC 1.B.17) family.</text>
</comment>
<organism evidence="9 10">
    <name type="scientific">Mucilaginibacter robiniae</name>
    <dbReference type="NCBI Taxonomy" id="2728022"/>
    <lineage>
        <taxon>Bacteria</taxon>
        <taxon>Pseudomonadati</taxon>
        <taxon>Bacteroidota</taxon>
        <taxon>Sphingobacteriia</taxon>
        <taxon>Sphingobacteriales</taxon>
        <taxon>Sphingobacteriaceae</taxon>
        <taxon>Mucilaginibacter</taxon>
    </lineage>
</organism>
<evidence type="ECO:0000256" key="3">
    <source>
        <dbReference type="ARBA" id="ARBA00022448"/>
    </source>
</evidence>
<sequence length="488" mass="54677">MKKKYFHYISIIVMFPLGLLAQTRRDTVSELLTLQQCVDFALRNQPAVKQALIDESINERDIRISLSAWLPQLSTADSYQRYFQRAATISSTGVGTTGSTTSTSGGTNTGNNGGTTNNNTGTGTGTGTNGTTGNTTNSQQQSVIAAARNVSSVALQATQVIYNNDVLLASRASKYSREYYRQNSYSAQINVVTDVSKAFFDVLLSQKQLNILNEDIARLQRSLKDAYTRYQAGVADKTDYKQATIALNNSLASRKQTLEAVNSRTAYLKQVMGFTPYQRLTLTYDSTKFEKEAVIDTNQRLEVNNRIEFRLLQTQKSLQNLNVSYYKYGFLPSLSAFGTYNLIYFNDRFTSLYNNAYPTSLAGLSLSLPIFQGTKRLQNLSKARLQVERADLDIVNARNQINTEYVQALANYKSNYSDYQLLKQNVALAKDVYNVISLQYREGIKAYLDVLNAQADLRTSELNYYNALFQLLSSKIDLQRALGTLPVR</sequence>
<dbReference type="PANTHER" id="PTHR30026">
    <property type="entry name" value="OUTER MEMBRANE PROTEIN TOLC"/>
    <property type="match status" value="1"/>
</dbReference>
<accession>A0A7L5E7L6</accession>
<keyword evidence="10" id="KW-1185">Reference proteome</keyword>
<protein>
    <submittedName>
        <fullName evidence="9">TolC family protein</fullName>
    </submittedName>
</protein>
<feature type="region of interest" description="Disordered" evidence="8">
    <location>
        <begin position="92"/>
        <end position="137"/>
    </location>
</feature>
<keyword evidence="7" id="KW-0998">Cell outer membrane</keyword>
<dbReference type="GO" id="GO:0015288">
    <property type="term" value="F:porin activity"/>
    <property type="evidence" value="ECO:0007669"/>
    <property type="project" value="TreeGrafter"/>
</dbReference>
<dbReference type="GO" id="GO:1990281">
    <property type="term" value="C:efflux pump complex"/>
    <property type="evidence" value="ECO:0007669"/>
    <property type="project" value="TreeGrafter"/>
</dbReference>
<dbReference type="GO" id="GO:0015562">
    <property type="term" value="F:efflux transmembrane transporter activity"/>
    <property type="evidence" value="ECO:0007669"/>
    <property type="project" value="InterPro"/>
</dbReference>
<dbReference type="Pfam" id="PF02321">
    <property type="entry name" value="OEP"/>
    <property type="match status" value="2"/>
</dbReference>
<dbReference type="KEGG" id="mrob:HH214_18990"/>